<reference evidence="1 2" key="1">
    <citation type="submission" date="2016-05" db="EMBL/GenBank/DDBJ databases">
        <title>Nuclear genome of Blastocystis sp. subtype 1 NandII.</title>
        <authorList>
            <person name="Gentekaki E."/>
            <person name="Curtis B."/>
            <person name="Stairs C."/>
            <person name="Eme L."/>
            <person name="Herman E."/>
            <person name="Klimes V."/>
            <person name="Arias M.C."/>
            <person name="Elias M."/>
            <person name="Hilliou F."/>
            <person name="Klute M."/>
            <person name="Malik S.-B."/>
            <person name="Pightling A."/>
            <person name="Rachubinski R."/>
            <person name="Salas D."/>
            <person name="Schlacht A."/>
            <person name="Suga H."/>
            <person name="Archibald J."/>
            <person name="Ball S.G."/>
            <person name="Clark G."/>
            <person name="Dacks J."/>
            <person name="Van Der Giezen M."/>
            <person name="Tsaousis A."/>
            <person name="Roger A."/>
        </authorList>
    </citation>
    <scope>NUCLEOTIDE SEQUENCE [LARGE SCALE GENOMIC DNA]</scope>
    <source>
        <strain evidence="2">ATCC 50177 / NandII</strain>
    </source>
</reference>
<comment type="caution">
    <text evidence="1">The sequence shown here is derived from an EMBL/GenBank/DDBJ whole genome shotgun (WGS) entry which is preliminary data.</text>
</comment>
<dbReference type="AlphaFoldDB" id="A0A196SIU4"/>
<protein>
    <recommendedName>
        <fullName evidence="3">VPS9 domain-containing protein</fullName>
    </recommendedName>
</protein>
<gene>
    <name evidence="1" type="ORF">AV274_2178</name>
</gene>
<accession>A0A196SIU4</accession>
<keyword evidence="2" id="KW-1185">Reference proteome</keyword>
<sequence length="290" mass="32567">MYSLPADDAKTLFSMRRHAMELKVPSIRIIIISSSFNKGTEYPVTEECLTDIQATRFSLPSALIPRVIQYLSVYGCITPDLDRIKEVMDESDNQLEIQLASNGLLSPAVHNNAMQLVSSFVVYGVFRHCRDAIHRFNLARKRLQNLTMEEARIPALFRCNFSSAITALNNAYFSFENHPETVLPLGILSCWNCLLSDIRYAVNTEIVKKNALKEEEMKTAAMSTDDLIGIVAYILVHTEYAFTIPAHLVVVDALTPFDLSVTASGYSFGVIDTAVMWINEYANSRSQKSH</sequence>
<evidence type="ECO:0000313" key="2">
    <source>
        <dbReference type="Proteomes" id="UP000078348"/>
    </source>
</evidence>
<dbReference type="Proteomes" id="UP000078348">
    <property type="component" value="Unassembled WGS sequence"/>
</dbReference>
<organism evidence="1 2">
    <name type="scientific">Blastocystis sp. subtype 1 (strain ATCC 50177 / NandII)</name>
    <dbReference type="NCBI Taxonomy" id="478820"/>
    <lineage>
        <taxon>Eukaryota</taxon>
        <taxon>Sar</taxon>
        <taxon>Stramenopiles</taxon>
        <taxon>Bigyra</taxon>
        <taxon>Opalozoa</taxon>
        <taxon>Opalinata</taxon>
        <taxon>Blastocystidae</taxon>
        <taxon>Blastocystis</taxon>
    </lineage>
</organism>
<name>A0A196SIU4_BLAHN</name>
<proteinExistence type="predicted"/>
<dbReference type="EMBL" id="LXWW01000099">
    <property type="protein sequence ID" value="OAO16097.1"/>
    <property type="molecule type" value="Genomic_DNA"/>
</dbReference>
<dbReference type="OrthoDB" id="10574444at2759"/>
<evidence type="ECO:0000313" key="1">
    <source>
        <dbReference type="EMBL" id="OAO16097.1"/>
    </source>
</evidence>
<evidence type="ECO:0008006" key="3">
    <source>
        <dbReference type="Google" id="ProtNLM"/>
    </source>
</evidence>